<dbReference type="NCBIfam" id="NF046073">
    <property type="entry name" value="UpsA"/>
    <property type="match status" value="1"/>
</dbReference>
<organism evidence="2 3">
    <name type="scientific">Sulfodiicoccus acidiphilus</name>
    <dbReference type="NCBI Taxonomy" id="1670455"/>
    <lineage>
        <taxon>Archaea</taxon>
        <taxon>Thermoproteota</taxon>
        <taxon>Thermoprotei</taxon>
        <taxon>Sulfolobales</taxon>
        <taxon>Sulfolobaceae</taxon>
        <taxon>Sulfodiicoccus</taxon>
    </lineage>
</organism>
<dbReference type="Proteomes" id="UP000276741">
    <property type="component" value="Chromosome"/>
</dbReference>
<dbReference type="EMBL" id="AP018553">
    <property type="protein sequence ID" value="BBD72298.1"/>
    <property type="molecule type" value="Genomic_DNA"/>
</dbReference>
<feature type="transmembrane region" description="Helical" evidence="1">
    <location>
        <begin position="6"/>
        <end position="27"/>
    </location>
</feature>
<dbReference type="KEGG" id="sacd:HS1genome_0687"/>
<accession>A0A348B296</accession>
<keyword evidence="3" id="KW-1185">Reference proteome</keyword>
<dbReference type="InterPro" id="IPR013373">
    <property type="entry name" value="Flagellin/pilin_N_arc"/>
</dbReference>
<evidence type="ECO:0000256" key="1">
    <source>
        <dbReference type="SAM" id="Phobius"/>
    </source>
</evidence>
<dbReference type="NCBIfam" id="NF046074">
    <property type="entry name" value="UpsB"/>
    <property type="match status" value="1"/>
</dbReference>
<proteinExistence type="predicted"/>
<evidence type="ECO:0000313" key="2">
    <source>
        <dbReference type="EMBL" id="BBD72298.1"/>
    </source>
</evidence>
<keyword evidence="1" id="KW-0812">Transmembrane</keyword>
<protein>
    <recommendedName>
        <fullName evidence="4">Flagellar biosynthesis protein FlaG</fullName>
    </recommendedName>
</protein>
<dbReference type="AlphaFoldDB" id="A0A348B296"/>
<reference evidence="3" key="1">
    <citation type="submission" date="2018-04" db="EMBL/GenBank/DDBJ databases">
        <title>Complete genome sequence of Sulfodiicoccus acidiphilus strain HS-1.</title>
        <authorList>
            <person name="Sakai H.D."/>
            <person name="Kurosawa N."/>
        </authorList>
    </citation>
    <scope>NUCLEOTIDE SEQUENCE [LARGE SCALE GENOMIC DNA]</scope>
    <source>
        <strain evidence="3">HS-1</strain>
    </source>
</reference>
<dbReference type="RefSeq" id="WP_126451299.1">
    <property type="nucleotide sequence ID" value="NZ_AP018553.1"/>
</dbReference>
<evidence type="ECO:0008006" key="4">
    <source>
        <dbReference type="Google" id="ProtNLM"/>
    </source>
</evidence>
<gene>
    <name evidence="2" type="ORF">HS1genome_0687</name>
</gene>
<feature type="transmembrane region" description="Helical" evidence="1">
    <location>
        <begin position="145"/>
        <end position="170"/>
    </location>
</feature>
<dbReference type="GeneID" id="38666192"/>
<sequence>MKRKAVSSILGTVLVLAVTLALGGLLYSYSQGLFGSLTQQAQLQVSSQLVVSPSGDAALQFSLQNYGNVEINVTHVSLLSPTGTITYSNHTTIVIEPGQTVQEVQVGIQGVVAGQYYTLLIEGVTSGGRLIRHPKKSWPRAKRGLSSILSSLIVTAVTLSLAGALLGAFWGRVYNSESVLQQSDHLYDEQLQTRLEIVGFGNTTSSYYLFNYGASNVTVTQVAIGNRIVRGNWEIPQELWWSLVN</sequence>
<dbReference type="NCBIfam" id="TIGR02537">
    <property type="entry name" value="arch_flag_Nterm"/>
    <property type="match status" value="1"/>
</dbReference>
<keyword evidence="1" id="KW-0472">Membrane</keyword>
<name>A0A348B296_9CREN</name>
<evidence type="ECO:0000313" key="3">
    <source>
        <dbReference type="Proteomes" id="UP000276741"/>
    </source>
</evidence>
<keyword evidence="1" id="KW-1133">Transmembrane helix</keyword>